<dbReference type="GO" id="GO:0016740">
    <property type="term" value="F:transferase activity"/>
    <property type="evidence" value="ECO:0007669"/>
    <property type="project" value="UniProtKB-KW"/>
</dbReference>
<evidence type="ECO:0000313" key="4">
    <source>
        <dbReference type="Proteomes" id="UP000053176"/>
    </source>
</evidence>
<dbReference type="SUPFAM" id="SSF47616">
    <property type="entry name" value="GST C-terminal domain-like"/>
    <property type="match status" value="1"/>
</dbReference>
<dbReference type="SUPFAM" id="SSF52833">
    <property type="entry name" value="Thioredoxin-like"/>
    <property type="match status" value="1"/>
</dbReference>
<dbReference type="Gene3D" id="3.40.30.10">
    <property type="entry name" value="Glutaredoxin"/>
    <property type="match status" value="1"/>
</dbReference>
<dbReference type="SFLD" id="SFLDS00019">
    <property type="entry name" value="Glutathione_Transferase_(cytos"/>
    <property type="match status" value="1"/>
</dbReference>
<proteinExistence type="predicted"/>
<dbReference type="PROSITE" id="PS50404">
    <property type="entry name" value="GST_NTER"/>
    <property type="match status" value="1"/>
</dbReference>
<dbReference type="InterPro" id="IPR036282">
    <property type="entry name" value="Glutathione-S-Trfase_C_sf"/>
</dbReference>
<dbReference type="PANTHER" id="PTHR44051">
    <property type="entry name" value="GLUTATHIONE S-TRANSFERASE-RELATED"/>
    <property type="match status" value="1"/>
</dbReference>
<dbReference type="InterPro" id="IPR036249">
    <property type="entry name" value="Thioredoxin-like_sf"/>
</dbReference>
<name>A0A124GFL0_RHILI</name>
<dbReference type="InterPro" id="IPR004045">
    <property type="entry name" value="Glutathione_S-Trfase_N"/>
</dbReference>
<dbReference type="CDD" id="cd03056">
    <property type="entry name" value="GST_N_4"/>
    <property type="match status" value="1"/>
</dbReference>
<accession>A0A124GFL0</accession>
<dbReference type="Proteomes" id="UP000053176">
    <property type="component" value="Unassembled WGS sequence"/>
</dbReference>
<feature type="domain" description="GST N-terminal" evidence="1">
    <location>
        <begin position="1"/>
        <end position="82"/>
    </location>
</feature>
<organism evidence="3 4">
    <name type="scientific">Rhizobium loti</name>
    <name type="common">Mesorhizobium loti</name>
    <dbReference type="NCBI Taxonomy" id="381"/>
    <lineage>
        <taxon>Bacteria</taxon>
        <taxon>Pseudomonadati</taxon>
        <taxon>Pseudomonadota</taxon>
        <taxon>Alphaproteobacteria</taxon>
        <taxon>Hyphomicrobiales</taxon>
        <taxon>Phyllobacteriaceae</taxon>
        <taxon>Mesorhizobium</taxon>
    </lineage>
</organism>
<evidence type="ECO:0000313" key="3">
    <source>
        <dbReference type="EMBL" id="KUM23948.1"/>
    </source>
</evidence>
<sequence>MITLYDYELSGNCYKLRLLMSFLGIDHKTVPVDFYPGREHKSEWFLKLNPLGQLPVIDDDGLILRDAQAILVYLASKYDPSGKWYPRDNPALLGEISQWLAFADGITATASAARLHDALFYDFDIDAARAGAHRLFRILDEHLWFGEQQGRDWICSAAHPTIADIACFPYIMLSEEGGIPRQDYPALRRWCDRVKRIKGFIVMSGVFPAGPARAAA</sequence>
<evidence type="ECO:0000259" key="2">
    <source>
        <dbReference type="PROSITE" id="PS50405"/>
    </source>
</evidence>
<protein>
    <submittedName>
        <fullName evidence="3">Glutathione S-transferase</fullName>
    </submittedName>
</protein>
<dbReference type="PANTHER" id="PTHR44051:SF2">
    <property type="entry name" value="HYPOTHETICAL GLUTATHIONE S-TRANSFERASE LIKE PROTEIN"/>
    <property type="match status" value="1"/>
</dbReference>
<dbReference type="Gene3D" id="1.20.1050.10">
    <property type="match status" value="1"/>
</dbReference>
<dbReference type="OrthoDB" id="9810080at2"/>
<dbReference type="SFLD" id="SFLDG00358">
    <property type="entry name" value="Main_(cytGST)"/>
    <property type="match status" value="1"/>
</dbReference>
<dbReference type="Pfam" id="PF13417">
    <property type="entry name" value="GST_N_3"/>
    <property type="match status" value="1"/>
</dbReference>
<reference evidence="3 4" key="1">
    <citation type="submission" date="2015-12" db="EMBL/GenBank/DDBJ databases">
        <title>Draft genome sequence of Mesorhizobium sp. UFLA 01-765, a multitolerant efficient symbiont and plant-growth promoting strain isolated from Zn-mining soil using Leucaena leucocephala as a trap plant.</title>
        <authorList>
            <person name="Rangel W.M."/>
            <person name="Thijs S."/>
            <person name="Longatti S.M."/>
            <person name="Moreira F.M."/>
            <person name="Weyens N."/>
            <person name="Vangronsveld J."/>
            <person name="Van Hamme J.D."/>
            <person name="Bottos E.M."/>
            <person name="Rineau F."/>
        </authorList>
    </citation>
    <scope>NUCLEOTIDE SEQUENCE [LARGE SCALE GENOMIC DNA]</scope>
    <source>
        <strain evidence="3 4">UFLA 01-765</strain>
    </source>
</reference>
<dbReference type="InterPro" id="IPR010987">
    <property type="entry name" value="Glutathione-S-Trfase_C-like"/>
</dbReference>
<gene>
    <name evidence="3" type="ORF">AU467_32210</name>
</gene>
<keyword evidence="3" id="KW-0808">Transferase</keyword>
<dbReference type="Pfam" id="PF13410">
    <property type="entry name" value="GST_C_2"/>
    <property type="match status" value="1"/>
</dbReference>
<dbReference type="AlphaFoldDB" id="A0A124GFL0"/>
<comment type="caution">
    <text evidence="3">The sequence shown here is derived from an EMBL/GenBank/DDBJ whole genome shotgun (WGS) entry which is preliminary data.</text>
</comment>
<evidence type="ECO:0000259" key="1">
    <source>
        <dbReference type="PROSITE" id="PS50404"/>
    </source>
</evidence>
<dbReference type="EMBL" id="LPWA01000149">
    <property type="protein sequence ID" value="KUM23948.1"/>
    <property type="molecule type" value="Genomic_DNA"/>
</dbReference>
<feature type="domain" description="GST C-terminal" evidence="2">
    <location>
        <begin position="89"/>
        <end position="212"/>
    </location>
</feature>
<dbReference type="PROSITE" id="PS50405">
    <property type="entry name" value="GST_CTER"/>
    <property type="match status" value="1"/>
</dbReference>
<dbReference type="InterPro" id="IPR040079">
    <property type="entry name" value="Glutathione_S-Trfase"/>
</dbReference>